<dbReference type="GO" id="GO:0071939">
    <property type="term" value="P:vitamin A import into cell"/>
    <property type="evidence" value="ECO:0007669"/>
    <property type="project" value="TreeGrafter"/>
</dbReference>
<name>A0A9D3T819_MEGAT</name>
<proteinExistence type="predicted"/>
<sequence length="605" mass="68578">MATSLEDYSGNFGEEASDSSSGKQHEFCRYTNIVHYWLIPAVLFTVMVSFLQKRRTKHAIDFKCPLNQRFGLPLPLKLLSLHSNRWAFAMAFGATANVVVDRIGQETFLCLFNAPSWAKVFVVLVSAMEVALIHYPIFICLTLENKVLGNLMGFIYTLAWFAFQVYKTVDQQNHKDMYEEALAVPVPALLCCTFLVLNFLRGFLKQLTSGCFRDNQGLRDLPHVTAYVKHLLKPGDAVVKKSLFQRLAYEWDPCFHYPARMIIVLVMALNTIYQIAFVQLSLVIKLHEIIRNLTAEANMISALLPDFDMTLIVTSFLTVFITVYHTFQIMVQYRTQIRKLYKGDWTGLPPKLPHSDVAVARSITYIGIQIAFLISGMAVMNVMLFVVVYFVIVLPIKQGLFRTAIRDIIINAAPVVLVLYLLMVITRWFFLQQKLSPTDKKKPLALNNIRALENISYFCLFFYIVEGAMASAMRLLTSFVLGSLSIARIDHPTMSVVSRLDAGYWAWVSVLMVDSTHTNPTVLAFSHILAKSVSTSSPDGVPEGRTEQWRHRARCRWWLGYTLLRNPTLVPLRRGGCDLNILASGELTPVPQSPVTFDSFTNPLL</sequence>
<feature type="transmembrane region" description="Helical" evidence="9">
    <location>
        <begin position="116"/>
        <end position="135"/>
    </location>
</feature>
<keyword evidence="3" id="KW-1003">Cell membrane</keyword>
<dbReference type="Proteomes" id="UP001046870">
    <property type="component" value="Chromosome 9"/>
</dbReference>
<feature type="transmembrane region" description="Helical" evidence="9">
    <location>
        <begin position="408"/>
        <end position="430"/>
    </location>
</feature>
<dbReference type="Pfam" id="PF14752">
    <property type="entry name" value="RBP_receptor"/>
    <property type="match status" value="1"/>
</dbReference>
<keyword evidence="2" id="KW-0813">Transport</keyword>
<evidence type="ECO:0000256" key="7">
    <source>
        <dbReference type="ARBA" id="ARBA00023170"/>
    </source>
</evidence>
<evidence type="ECO:0000256" key="8">
    <source>
        <dbReference type="SAM" id="MobiDB-lite"/>
    </source>
</evidence>
<feature type="transmembrane region" description="Helical" evidence="9">
    <location>
        <begin position="309"/>
        <end position="331"/>
    </location>
</feature>
<dbReference type="PANTHER" id="PTHR21444">
    <property type="entry name" value="COILED-COIL DOMAIN-CONTAINING PROTEIN 180"/>
    <property type="match status" value="1"/>
</dbReference>
<reference evidence="10" key="1">
    <citation type="submission" date="2021-01" db="EMBL/GenBank/DDBJ databases">
        <authorList>
            <person name="Zahm M."/>
            <person name="Roques C."/>
            <person name="Cabau C."/>
            <person name="Klopp C."/>
            <person name="Donnadieu C."/>
            <person name="Jouanno E."/>
            <person name="Lampietro C."/>
            <person name="Louis A."/>
            <person name="Herpin A."/>
            <person name="Echchiki A."/>
            <person name="Berthelot C."/>
            <person name="Parey E."/>
            <person name="Roest-Crollius H."/>
            <person name="Braasch I."/>
            <person name="Postlethwait J."/>
            <person name="Bobe J."/>
            <person name="Montfort J."/>
            <person name="Bouchez O."/>
            <person name="Begum T."/>
            <person name="Mejri S."/>
            <person name="Adams A."/>
            <person name="Chen W.-J."/>
            <person name="Guiguen Y."/>
        </authorList>
    </citation>
    <scope>NUCLEOTIDE SEQUENCE</scope>
    <source>
        <strain evidence="10">YG-15Mar2019-1</strain>
        <tissue evidence="10">Brain</tissue>
    </source>
</reference>
<comment type="subcellular location">
    <subcellularLocation>
        <location evidence="1">Cell membrane</location>
        <topology evidence="1">Multi-pass membrane protein</topology>
    </subcellularLocation>
</comment>
<organism evidence="10 11">
    <name type="scientific">Megalops atlanticus</name>
    <name type="common">Tarpon</name>
    <name type="synonym">Clupea gigantea</name>
    <dbReference type="NCBI Taxonomy" id="7932"/>
    <lineage>
        <taxon>Eukaryota</taxon>
        <taxon>Metazoa</taxon>
        <taxon>Chordata</taxon>
        <taxon>Craniata</taxon>
        <taxon>Vertebrata</taxon>
        <taxon>Euteleostomi</taxon>
        <taxon>Actinopterygii</taxon>
        <taxon>Neopterygii</taxon>
        <taxon>Teleostei</taxon>
        <taxon>Elopiformes</taxon>
        <taxon>Megalopidae</taxon>
        <taxon>Megalops</taxon>
    </lineage>
</organism>
<dbReference type="OrthoDB" id="2376984at2759"/>
<dbReference type="InterPro" id="IPR026612">
    <property type="entry name" value="STRA6-like"/>
</dbReference>
<evidence type="ECO:0000256" key="1">
    <source>
        <dbReference type="ARBA" id="ARBA00004651"/>
    </source>
</evidence>
<keyword evidence="6 9" id="KW-0472">Membrane</keyword>
<dbReference type="GO" id="GO:0034632">
    <property type="term" value="F:retinol transmembrane transporter activity"/>
    <property type="evidence" value="ECO:0007669"/>
    <property type="project" value="InterPro"/>
</dbReference>
<dbReference type="GO" id="GO:0005886">
    <property type="term" value="C:plasma membrane"/>
    <property type="evidence" value="ECO:0007669"/>
    <property type="project" value="UniProtKB-SubCell"/>
</dbReference>
<dbReference type="PANTHER" id="PTHR21444:SF17">
    <property type="entry name" value="STIMULATED BY RETINOIC ACID GENE 6 PROTEIN-LIKE"/>
    <property type="match status" value="1"/>
</dbReference>
<keyword evidence="5 9" id="KW-1133">Transmembrane helix</keyword>
<evidence type="ECO:0000256" key="2">
    <source>
        <dbReference type="ARBA" id="ARBA00022448"/>
    </source>
</evidence>
<keyword evidence="4 9" id="KW-0812">Transmembrane</keyword>
<evidence type="ECO:0008006" key="12">
    <source>
        <dbReference type="Google" id="ProtNLM"/>
    </source>
</evidence>
<accession>A0A9D3T819</accession>
<feature type="transmembrane region" description="Helical" evidence="9">
    <location>
        <begin position="451"/>
        <end position="476"/>
    </location>
</feature>
<evidence type="ECO:0000313" key="11">
    <source>
        <dbReference type="Proteomes" id="UP001046870"/>
    </source>
</evidence>
<dbReference type="EMBL" id="JAFDVH010000009">
    <property type="protein sequence ID" value="KAG7470803.1"/>
    <property type="molecule type" value="Genomic_DNA"/>
</dbReference>
<feature type="region of interest" description="Disordered" evidence="8">
    <location>
        <begin position="1"/>
        <end position="22"/>
    </location>
</feature>
<comment type="caution">
    <text evidence="10">The sequence shown here is derived from an EMBL/GenBank/DDBJ whole genome shotgun (WGS) entry which is preliminary data.</text>
</comment>
<feature type="transmembrane region" description="Helical" evidence="9">
    <location>
        <begin position="86"/>
        <end position="104"/>
    </location>
</feature>
<evidence type="ECO:0000256" key="9">
    <source>
        <dbReference type="SAM" id="Phobius"/>
    </source>
</evidence>
<feature type="transmembrane region" description="Helical" evidence="9">
    <location>
        <begin position="370"/>
        <end position="396"/>
    </location>
</feature>
<feature type="transmembrane region" description="Helical" evidence="9">
    <location>
        <begin position="33"/>
        <end position="51"/>
    </location>
</feature>
<evidence type="ECO:0000256" key="6">
    <source>
        <dbReference type="ARBA" id="ARBA00023136"/>
    </source>
</evidence>
<evidence type="ECO:0000256" key="5">
    <source>
        <dbReference type="ARBA" id="ARBA00022989"/>
    </source>
</evidence>
<feature type="transmembrane region" description="Helical" evidence="9">
    <location>
        <begin position="147"/>
        <end position="166"/>
    </location>
</feature>
<gene>
    <name evidence="10" type="ORF">MATL_G00117740</name>
</gene>
<evidence type="ECO:0000256" key="3">
    <source>
        <dbReference type="ARBA" id="ARBA00022475"/>
    </source>
</evidence>
<dbReference type="AlphaFoldDB" id="A0A9D3T819"/>
<feature type="transmembrane region" description="Helical" evidence="9">
    <location>
        <begin position="262"/>
        <end position="284"/>
    </location>
</feature>
<protein>
    <recommendedName>
        <fullName evidence="12">Stimulated by retinoic acid gene 6 protein-like</fullName>
    </recommendedName>
</protein>
<evidence type="ECO:0000256" key="4">
    <source>
        <dbReference type="ARBA" id="ARBA00022692"/>
    </source>
</evidence>
<dbReference type="GO" id="GO:0038023">
    <property type="term" value="F:signaling receptor activity"/>
    <property type="evidence" value="ECO:0007669"/>
    <property type="project" value="InterPro"/>
</dbReference>
<keyword evidence="7" id="KW-0675">Receptor</keyword>
<keyword evidence="11" id="KW-1185">Reference proteome</keyword>
<evidence type="ECO:0000313" key="10">
    <source>
        <dbReference type="EMBL" id="KAG7470803.1"/>
    </source>
</evidence>
<feature type="transmembrane region" description="Helical" evidence="9">
    <location>
        <begin position="186"/>
        <end position="204"/>
    </location>
</feature>